<name>A0A2A2JYS9_9BILA</name>
<comment type="caution">
    <text evidence="2">The sequence shown here is derived from an EMBL/GenBank/DDBJ whole genome shotgun (WGS) entry which is preliminary data.</text>
</comment>
<feature type="compositionally biased region" description="Basic residues" evidence="1">
    <location>
        <begin position="1"/>
        <end position="11"/>
    </location>
</feature>
<proteinExistence type="predicted"/>
<dbReference type="Proteomes" id="UP000218231">
    <property type="component" value="Unassembled WGS sequence"/>
</dbReference>
<organism evidence="2 3">
    <name type="scientific">Diploscapter pachys</name>
    <dbReference type="NCBI Taxonomy" id="2018661"/>
    <lineage>
        <taxon>Eukaryota</taxon>
        <taxon>Metazoa</taxon>
        <taxon>Ecdysozoa</taxon>
        <taxon>Nematoda</taxon>
        <taxon>Chromadorea</taxon>
        <taxon>Rhabditida</taxon>
        <taxon>Rhabditina</taxon>
        <taxon>Rhabditomorpha</taxon>
        <taxon>Rhabditoidea</taxon>
        <taxon>Rhabditidae</taxon>
        <taxon>Diploscapter</taxon>
    </lineage>
</organism>
<keyword evidence="3" id="KW-1185">Reference proteome</keyword>
<dbReference type="EMBL" id="LIAE01010019">
    <property type="protein sequence ID" value="PAV66926.1"/>
    <property type="molecule type" value="Genomic_DNA"/>
</dbReference>
<feature type="compositionally biased region" description="Basic residues" evidence="1">
    <location>
        <begin position="19"/>
        <end position="29"/>
    </location>
</feature>
<protein>
    <submittedName>
        <fullName evidence="2">Uncharacterized protein</fullName>
    </submittedName>
</protein>
<feature type="compositionally biased region" description="Acidic residues" evidence="1">
    <location>
        <begin position="34"/>
        <end position="44"/>
    </location>
</feature>
<evidence type="ECO:0000256" key="1">
    <source>
        <dbReference type="SAM" id="MobiDB-lite"/>
    </source>
</evidence>
<accession>A0A2A2JYS9</accession>
<sequence length="941" mass="104057">MRRAVRRRQHSPHAGIVAARHRRKRRQRRSQIDDPADIADDIVDHDDGTVAGPDPDQPRRHATAAAMRADAGIVTTPAPTRSEAELRTDLERPRNTRGAVAVILLDRVGARSGAPSRIVAVDRVEQVEGSETDLQPAAPRQVERLRDAGIDTAVADDFTRPEHTAEVAVAASVLRLVGREDDLAERRTRAERAGQRHLRIPRTTCDAGADEAPLFDARDIVHAIGTEARCVVQLVTLQFLRHVRTCALQRQRRGEAPPRPGHERLFRSEVDRGVIGLAVVRADVQLARIARQLARLWEAVFDPLVALRGVQAVGQAVAAHEFEDVVAADVAERHRRLDPAEALAHAEVELIRIGQLGIVVEQPDVTTQTRSGHRRAQAIDRLQRRIVGEIVVRQHAAVGCARLRTGRLAGAIAEIHRRRRLVDRLYRLDARRDEQRTVVIAAGTGKQDRVAIAVHVVRYAEARLERLPVGLTVVAGRDIVLGVDPRGLPALIVTQRSRDTRGGHEVLVLGVAFIVPADTGIDRPMLVGRPIVLQEQAHLRVVRGRGAHRHRRHRTRKRSRCIEGAVGRRGKEESAVAARILSPAVFVEGYANAALHDVLFTEESDVVLDRPALLIVGLLERRSAKRRLRIGRRADTNRPGCRPLRQNDFRPRANARSAVENLLIRAGKLVQEPIAAAAVLRHRRSAKVRQIAFATQERAGVDRVLVAREQGQLTEIQALLEALRISPVELARDRLWHVGYNGAVVEGTRGLQVNRRRRQLLVRRLERAVEVQHVLDDRTAQIAAILLAIVIRLRAALAVVRLAGPIEIRNADERLGLPFAEDVAVEAGAAGFRHRADDRGAGLFVFRLEVLRIDAEFLHGQLREGIAAAEVLAGDTAVVDGILLAEAVDEDVDVVGADRTGLHLAAARRVRDRDARRERGEVQEVAIVLRQAVDLLRRHVG</sequence>
<reference evidence="2 3" key="1">
    <citation type="journal article" date="2017" name="Curr. Biol.">
        <title>Genome architecture and evolution of a unichromosomal asexual nematode.</title>
        <authorList>
            <person name="Fradin H."/>
            <person name="Zegar C."/>
            <person name="Gutwein M."/>
            <person name="Lucas J."/>
            <person name="Kovtun M."/>
            <person name="Corcoran D."/>
            <person name="Baugh L.R."/>
            <person name="Kiontke K."/>
            <person name="Gunsalus K."/>
            <person name="Fitch D.H."/>
            <person name="Piano F."/>
        </authorList>
    </citation>
    <scope>NUCLEOTIDE SEQUENCE [LARGE SCALE GENOMIC DNA]</scope>
    <source>
        <strain evidence="2">PF1309</strain>
    </source>
</reference>
<gene>
    <name evidence="2" type="ORF">WR25_22928</name>
</gene>
<dbReference type="AlphaFoldDB" id="A0A2A2JYS9"/>
<feature type="region of interest" description="Disordered" evidence="1">
    <location>
        <begin position="1"/>
        <end position="63"/>
    </location>
</feature>
<evidence type="ECO:0000313" key="3">
    <source>
        <dbReference type="Proteomes" id="UP000218231"/>
    </source>
</evidence>
<evidence type="ECO:0000313" key="2">
    <source>
        <dbReference type="EMBL" id="PAV66926.1"/>
    </source>
</evidence>